<accession>A0A9P6QKF3</accession>
<keyword evidence="2" id="KW-1133">Transmembrane helix</keyword>
<dbReference type="OrthoDB" id="20229at2759"/>
<evidence type="ECO:0000313" key="3">
    <source>
        <dbReference type="EMBL" id="KAG0268784.1"/>
    </source>
</evidence>
<sequence>MSLVKRLLLPHYVLNVALAISFPVLIAIEHPEYISSKTVTPYLRYLLPVLALLFLKIKGAQSAEELVSVFALYGKTLSTYGLWYIQDDRFNFAGSSWNGRWRLFLFLFLWMVIFSLFPLPSYRGPSNVWQLNLAQLDHLSTSGVRQSGERQAGSSSAAKGSSMVTHRRPQTSKLAEIDDDGEPLKSDITGEDDQQDGSSLSKEESDGTMKLSDLDPSHYWVISLNTTWSSPCRYFEAVQARCSIKYSRANVHFAKVDLDMEPGGEEMANRFRISMQATTIDLPTLVLMRNGEVLSQLPQKANTKIGGEVLGKVGWDRSEQSVVSAFELAQLGTGRESFAKSSKHAQA</sequence>
<gene>
    <name evidence="3" type="primary">TMX2</name>
    <name evidence="3" type="ORF">DFQ27_005718</name>
</gene>
<reference evidence="3" key="1">
    <citation type="journal article" date="2020" name="Fungal Divers.">
        <title>Resolving the Mortierellaceae phylogeny through synthesis of multi-gene phylogenetics and phylogenomics.</title>
        <authorList>
            <person name="Vandepol N."/>
            <person name="Liber J."/>
            <person name="Desiro A."/>
            <person name="Na H."/>
            <person name="Kennedy M."/>
            <person name="Barry K."/>
            <person name="Grigoriev I.V."/>
            <person name="Miller A.N."/>
            <person name="O'Donnell K."/>
            <person name="Stajich J.E."/>
            <person name="Bonito G."/>
        </authorList>
    </citation>
    <scope>NUCLEOTIDE SEQUENCE</scope>
    <source>
        <strain evidence="3">BC1065</strain>
    </source>
</reference>
<dbReference type="InterPro" id="IPR036249">
    <property type="entry name" value="Thioredoxin-like_sf"/>
</dbReference>
<name>A0A9P6QKF3_9FUNG</name>
<evidence type="ECO:0000313" key="4">
    <source>
        <dbReference type="Proteomes" id="UP000807716"/>
    </source>
</evidence>
<dbReference type="AlphaFoldDB" id="A0A9P6QKF3"/>
<feature type="transmembrane region" description="Helical" evidence="2">
    <location>
        <begin position="42"/>
        <end position="59"/>
    </location>
</feature>
<dbReference type="SUPFAM" id="SSF52833">
    <property type="entry name" value="Thioredoxin-like"/>
    <property type="match status" value="1"/>
</dbReference>
<dbReference type="Proteomes" id="UP000807716">
    <property type="component" value="Unassembled WGS sequence"/>
</dbReference>
<keyword evidence="2 3" id="KW-0812">Transmembrane</keyword>
<dbReference type="Gene3D" id="3.40.30.10">
    <property type="entry name" value="Glutaredoxin"/>
    <property type="match status" value="1"/>
</dbReference>
<dbReference type="EMBL" id="JAAAJB010000041">
    <property type="protein sequence ID" value="KAG0268784.1"/>
    <property type="molecule type" value="Genomic_DNA"/>
</dbReference>
<keyword evidence="2" id="KW-0472">Membrane</keyword>
<feature type="region of interest" description="Disordered" evidence="1">
    <location>
        <begin position="145"/>
        <end position="209"/>
    </location>
</feature>
<keyword evidence="4" id="KW-1185">Reference proteome</keyword>
<evidence type="ECO:0000256" key="2">
    <source>
        <dbReference type="SAM" id="Phobius"/>
    </source>
</evidence>
<organism evidence="3 4">
    <name type="scientific">Actinomortierella ambigua</name>
    <dbReference type="NCBI Taxonomy" id="1343610"/>
    <lineage>
        <taxon>Eukaryota</taxon>
        <taxon>Fungi</taxon>
        <taxon>Fungi incertae sedis</taxon>
        <taxon>Mucoromycota</taxon>
        <taxon>Mortierellomycotina</taxon>
        <taxon>Mortierellomycetes</taxon>
        <taxon>Mortierellales</taxon>
        <taxon>Mortierellaceae</taxon>
        <taxon>Actinomortierella</taxon>
    </lineage>
</organism>
<feature type="compositionally biased region" description="Low complexity" evidence="1">
    <location>
        <begin position="152"/>
        <end position="162"/>
    </location>
</feature>
<proteinExistence type="predicted"/>
<feature type="transmembrane region" description="Helical" evidence="2">
    <location>
        <begin position="101"/>
        <end position="119"/>
    </location>
</feature>
<protein>
    <submittedName>
        <fullName evidence="3">Thioredoxin- transmembrane protein 2</fullName>
    </submittedName>
</protein>
<feature type="transmembrane region" description="Helical" evidence="2">
    <location>
        <begin position="66"/>
        <end position="85"/>
    </location>
</feature>
<feature type="transmembrane region" description="Helical" evidence="2">
    <location>
        <begin position="12"/>
        <end position="30"/>
    </location>
</feature>
<comment type="caution">
    <text evidence="3">The sequence shown here is derived from an EMBL/GenBank/DDBJ whole genome shotgun (WGS) entry which is preliminary data.</text>
</comment>
<evidence type="ECO:0000256" key="1">
    <source>
        <dbReference type="SAM" id="MobiDB-lite"/>
    </source>
</evidence>